<dbReference type="RefSeq" id="WP_185691271.1">
    <property type="nucleotide sequence ID" value="NZ_JACHVA010000022.1"/>
</dbReference>
<comment type="caution">
    <text evidence="2">The sequence shown here is derived from an EMBL/GenBank/DDBJ whole genome shotgun (WGS) entry which is preliminary data.</text>
</comment>
<organism evidence="2 3">
    <name type="scientific">Puniceicoccus vermicola</name>
    <dbReference type="NCBI Taxonomy" id="388746"/>
    <lineage>
        <taxon>Bacteria</taxon>
        <taxon>Pseudomonadati</taxon>
        <taxon>Verrucomicrobiota</taxon>
        <taxon>Opitutia</taxon>
        <taxon>Puniceicoccales</taxon>
        <taxon>Puniceicoccaceae</taxon>
        <taxon>Puniceicoccus</taxon>
    </lineage>
</organism>
<proteinExistence type="predicted"/>
<keyword evidence="1" id="KW-0472">Membrane</keyword>
<evidence type="ECO:0000313" key="3">
    <source>
        <dbReference type="Proteomes" id="UP000525652"/>
    </source>
</evidence>
<dbReference type="Proteomes" id="UP000525652">
    <property type="component" value="Unassembled WGS sequence"/>
</dbReference>
<evidence type="ECO:0000256" key="1">
    <source>
        <dbReference type="SAM" id="Phobius"/>
    </source>
</evidence>
<sequence>MLTLVEQPAFTKNVLQVFEDDEYRELQTELVANPKVGDVIPHLSGLRKMRWGAKGKGKRGGARIIYLYLPKAGIIYLFYLFTKGDITDLKPEQKKRVAKLVTEIKEVYEK</sequence>
<keyword evidence="3" id="KW-1185">Reference proteome</keyword>
<evidence type="ECO:0000313" key="2">
    <source>
        <dbReference type="EMBL" id="MBC2600528.1"/>
    </source>
</evidence>
<reference evidence="2 3" key="1">
    <citation type="submission" date="2020-07" db="EMBL/GenBank/DDBJ databases">
        <authorList>
            <person name="Feng X."/>
        </authorList>
    </citation>
    <scope>NUCLEOTIDE SEQUENCE [LARGE SCALE GENOMIC DNA]</scope>
    <source>
        <strain evidence="2 3">JCM14086</strain>
    </source>
</reference>
<accession>A0A7X1E332</accession>
<dbReference type="PIRSF" id="PIRSF039032">
    <property type="entry name" value="HigB-2"/>
    <property type="match status" value="1"/>
</dbReference>
<dbReference type="AlphaFoldDB" id="A0A7X1E332"/>
<gene>
    <name evidence="2" type="ORF">H5P30_01900</name>
</gene>
<protein>
    <submittedName>
        <fullName evidence="2">Addiction module toxin RelE</fullName>
    </submittedName>
</protein>
<keyword evidence="1" id="KW-0812">Transmembrane</keyword>
<feature type="transmembrane region" description="Helical" evidence="1">
    <location>
        <begin position="64"/>
        <end position="81"/>
    </location>
</feature>
<dbReference type="EMBL" id="JACHVA010000022">
    <property type="protein sequence ID" value="MBC2600528.1"/>
    <property type="molecule type" value="Genomic_DNA"/>
</dbReference>
<dbReference type="InterPro" id="IPR009387">
    <property type="entry name" value="HigB-2"/>
</dbReference>
<name>A0A7X1E332_9BACT</name>
<keyword evidence="1" id="KW-1133">Transmembrane helix</keyword>